<accession>A0A2V6</accession>
<evidence type="ECO:0000313" key="1">
    <source>
        <dbReference type="EMBL" id="ABJ52718.1"/>
    </source>
</evidence>
<proteinExistence type="predicted"/>
<dbReference type="AlphaFoldDB" id="A0A2V6"/>
<dbReference type="EMBL" id="EF034086">
    <property type="protein sequence ID" value="ABJ52718.1"/>
    <property type="molecule type" value="Genomic_DNA"/>
</dbReference>
<feature type="non-terminal residue" evidence="1">
    <location>
        <position position="87"/>
    </location>
</feature>
<name>A0A2V6_BOVIN</name>
<organism evidence="1">
    <name type="scientific">Bos taurus</name>
    <name type="common">Bovine</name>
    <dbReference type="NCBI Taxonomy" id="9913"/>
    <lineage>
        <taxon>Eukaryota</taxon>
        <taxon>Metazoa</taxon>
        <taxon>Chordata</taxon>
        <taxon>Craniata</taxon>
        <taxon>Vertebrata</taxon>
        <taxon>Euteleostomi</taxon>
        <taxon>Mammalia</taxon>
        <taxon>Eutheria</taxon>
        <taxon>Laurasiatheria</taxon>
        <taxon>Artiodactyla</taxon>
        <taxon>Ruminantia</taxon>
        <taxon>Pecora</taxon>
        <taxon>Bovidae</taxon>
        <taxon>Bovinae</taxon>
        <taxon>Bos</taxon>
    </lineage>
</organism>
<protein>
    <submittedName>
        <fullName evidence="1">Hmm113031</fullName>
    </submittedName>
</protein>
<reference evidence="1" key="1">
    <citation type="submission" date="2006-10" db="EMBL/GenBank/DDBJ databases">
        <title>Estimating probability of parentage in U.S. beef and dairy cattle with single nucleotide polymorphisms.</title>
        <authorList>
            <person name="Heaton M.P."/>
            <person name="Clawson M.L."/>
            <person name="Snelling W.M."/>
            <person name="Keele J.W."/>
            <person name="Harhay G.P."/>
            <person name="Wiedmann R.T."/>
            <person name="Bennett G.L."/>
            <person name="Smith T.P.L."/>
            <person name="Freking B.A."/>
            <person name="Van Tassell C.P."/>
            <person name="Sonstegard T.S."/>
            <person name="Gasbarre L.C."/>
            <person name="Moore S.S."/>
            <person name="Murdoch B."/>
            <person name="McKay S.D."/>
            <person name="Kalbfleisch T."/>
            <person name="Laegreid W.W."/>
        </authorList>
    </citation>
    <scope>NUCLEOTIDE SEQUENCE</scope>
</reference>
<sequence>MAASGLIPSKKKDVGKRTKMVEKLKFMPLESEALTVVNQPINGDVAKLMRRAGAPDSALGSAQVAPEVITAKYLHSEAVLLGPSSAR</sequence>